<gene>
    <name evidence="1" type="ORF">CCMA1212_002198</name>
</gene>
<dbReference type="EMBL" id="PPTA01000002">
    <property type="protein sequence ID" value="TFB06074.1"/>
    <property type="molecule type" value="Genomic_DNA"/>
</dbReference>
<accession>A0ABY2HEL6</accession>
<evidence type="ECO:0000313" key="1">
    <source>
        <dbReference type="EMBL" id="TFB06074.1"/>
    </source>
</evidence>
<organism evidence="1 2">
    <name type="scientific">Trichoderma ghanense</name>
    <dbReference type="NCBI Taxonomy" id="65468"/>
    <lineage>
        <taxon>Eukaryota</taxon>
        <taxon>Fungi</taxon>
        <taxon>Dikarya</taxon>
        <taxon>Ascomycota</taxon>
        <taxon>Pezizomycotina</taxon>
        <taxon>Sordariomycetes</taxon>
        <taxon>Hypocreomycetidae</taxon>
        <taxon>Hypocreales</taxon>
        <taxon>Hypocreaceae</taxon>
        <taxon>Trichoderma</taxon>
    </lineage>
</organism>
<reference evidence="1 2" key="1">
    <citation type="submission" date="2018-01" db="EMBL/GenBank/DDBJ databases">
        <title>Genome characterization of the sugarcane-associated fungus Trichoderma ghanense CCMA-1212 and their application in lignocelulose bioconversion.</title>
        <authorList>
            <person name="Steindorff A.S."/>
            <person name="Mendes T.D."/>
            <person name="Vilela E.S.D."/>
            <person name="Rodrigues D.S."/>
            <person name="Formighieri E.F."/>
            <person name="Melo I.S."/>
            <person name="Favaro L.C.L."/>
        </authorList>
    </citation>
    <scope>NUCLEOTIDE SEQUENCE [LARGE SCALE GENOMIC DNA]</scope>
    <source>
        <strain evidence="1 2">CCMA-1212</strain>
    </source>
</reference>
<name>A0ABY2HEL6_9HYPO</name>
<evidence type="ECO:0000313" key="2">
    <source>
        <dbReference type="Proteomes" id="UP001642720"/>
    </source>
</evidence>
<feature type="non-terminal residue" evidence="1">
    <location>
        <position position="1"/>
    </location>
</feature>
<proteinExistence type="predicted"/>
<dbReference type="RefSeq" id="XP_073562275.1">
    <property type="nucleotide sequence ID" value="XM_073699590.1"/>
</dbReference>
<dbReference type="GeneID" id="300574040"/>
<keyword evidence="2" id="KW-1185">Reference proteome</keyword>
<protein>
    <submittedName>
        <fullName evidence="1">Uncharacterized protein</fullName>
    </submittedName>
</protein>
<comment type="caution">
    <text evidence="1">The sequence shown here is derived from an EMBL/GenBank/DDBJ whole genome shotgun (WGS) entry which is preliminary data.</text>
</comment>
<sequence>SLALDQAPVLPPCELRASLVVSRLSSNATDHPTSSELTVCRDHAVCRFHVDQPPHTELSTANYQPLSWNTYRA</sequence>
<dbReference type="Proteomes" id="UP001642720">
    <property type="component" value="Unassembled WGS sequence"/>
</dbReference>